<gene>
    <name evidence="2" type="ORF">IFM46972_03383</name>
</gene>
<dbReference type="Proteomes" id="UP000465221">
    <property type="component" value="Unassembled WGS sequence"/>
</dbReference>
<feature type="region of interest" description="Disordered" evidence="1">
    <location>
        <begin position="403"/>
        <end position="429"/>
    </location>
</feature>
<proteinExistence type="predicted"/>
<protein>
    <submittedName>
        <fullName evidence="2">Uncharacterized protein</fullName>
    </submittedName>
</protein>
<accession>A0A8H3NKZ8</accession>
<evidence type="ECO:0000313" key="3">
    <source>
        <dbReference type="Proteomes" id="UP000465221"/>
    </source>
</evidence>
<evidence type="ECO:0000313" key="2">
    <source>
        <dbReference type="EMBL" id="GFF31914.1"/>
    </source>
</evidence>
<feature type="region of interest" description="Disordered" evidence="1">
    <location>
        <begin position="31"/>
        <end position="160"/>
    </location>
</feature>
<dbReference type="EMBL" id="BLKC01000017">
    <property type="protein sequence ID" value="GFF31914.1"/>
    <property type="molecule type" value="Genomic_DNA"/>
</dbReference>
<feature type="compositionally biased region" description="Basic and acidic residues" evidence="1">
    <location>
        <begin position="110"/>
        <end position="126"/>
    </location>
</feature>
<name>A0A8H3NKZ8_9EURO</name>
<feature type="compositionally biased region" description="Basic residues" evidence="1">
    <location>
        <begin position="141"/>
        <end position="152"/>
    </location>
</feature>
<feature type="region of interest" description="Disordered" evidence="1">
    <location>
        <begin position="481"/>
        <end position="516"/>
    </location>
</feature>
<feature type="region of interest" description="Disordered" evidence="1">
    <location>
        <begin position="227"/>
        <end position="251"/>
    </location>
</feature>
<reference evidence="2 3" key="1">
    <citation type="submission" date="2020-01" db="EMBL/GenBank/DDBJ databases">
        <title>Draft genome sequence of Aspergillus udagawae IFM 46972.</title>
        <authorList>
            <person name="Takahashi H."/>
            <person name="Yaguchi T."/>
        </authorList>
    </citation>
    <scope>NUCLEOTIDE SEQUENCE [LARGE SCALE GENOMIC DNA]</scope>
    <source>
        <strain evidence="2 3">IFM 46972</strain>
    </source>
</reference>
<comment type="caution">
    <text evidence="2">The sequence shown here is derived from an EMBL/GenBank/DDBJ whole genome shotgun (WGS) entry which is preliminary data.</text>
</comment>
<organism evidence="2 3">
    <name type="scientific">Aspergillus udagawae</name>
    <dbReference type="NCBI Taxonomy" id="91492"/>
    <lineage>
        <taxon>Eukaryota</taxon>
        <taxon>Fungi</taxon>
        <taxon>Dikarya</taxon>
        <taxon>Ascomycota</taxon>
        <taxon>Pezizomycotina</taxon>
        <taxon>Eurotiomycetes</taxon>
        <taxon>Eurotiomycetidae</taxon>
        <taxon>Eurotiales</taxon>
        <taxon>Aspergillaceae</taxon>
        <taxon>Aspergillus</taxon>
        <taxon>Aspergillus subgen. Fumigati</taxon>
    </lineage>
</organism>
<dbReference type="AlphaFoldDB" id="A0A8H3NKZ8"/>
<sequence>MQQSSRKHGHLAPDAQELIFKWLLERENSPTTYTNHHASDPTEATRTKSQLCHSSGLPMHSVSTPPSRALREGSSFAQRSPPVNRIRWSPYPVRHPTEKMTIPTKGSKGGYERKPRNKPKEDRYEYKGSTSRIQRKQSPIKAKKSSKQVRRRTINDNFHASNVPRDRLTLHSHLGLGIFRRGKTSSPVKVGELRNFPHFSSIRKLVNRGRVPEKGFSEIRFLSKNLRSDSEKCTSHQSPNKNRKTRANPEDSQLLISNFPLGSLEDEARMQGFEMEASGTSLHSSNLQPQSPADCSVRNTAAKGHAAVAVQSPADQCKHSGAYHPDFQGYEAPLSSTPISISCNEHATFLFESWSKFYMKQLLHFDLSSQDKDKEESTHSGREYWSLEDLKLLLEEREKFRQQETGVQVVSESSLSGSRRNSRKASSIYDVEDADEDHLKERKQMVLLEKMGNSFVEDNASLDTKFIFPGHLDKGLNNEPDFHHTSNTPLARRKQTTLGKSSNAGAKEEFDSCSDTWKCPEHPTKAQDERFFSAVFQAGPFEQEADLQLASGAGRDKVDDHMVMFFAEEPQLHDGIYDYFATQALGAAAHDAITHPEEDTLECVSDYAMRIPLGADSFEDYPVFQSVLPSRVLADKASLYCPWDAAPYPSHGVLSSHETMERASDVRAVKRCSMELGLIDIPRDFWRQNRLY</sequence>
<feature type="compositionally biased region" description="Basic and acidic residues" evidence="1">
    <location>
        <begin position="37"/>
        <end position="46"/>
    </location>
</feature>
<evidence type="ECO:0000256" key="1">
    <source>
        <dbReference type="SAM" id="MobiDB-lite"/>
    </source>
</evidence>